<dbReference type="PROSITE" id="PS50157">
    <property type="entry name" value="ZINC_FINGER_C2H2_2"/>
    <property type="match status" value="2"/>
</dbReference>
<name>A0AAE1WBM1_9LAMI</name>
<evidence type="ECO:0000256" key="2">
    <source>
        <dbReference type="SAM" id="MobiDB-lite"/>
    </source>
</evidence>
<evidence type="ECO:0000313" key="5">
    <source>
        <dbReference type="Proteomes" id="UP001289374"/>
    </source>
</evidence>
<proteinExistence type="predicted"/>
<dbReference type="EMBL" id="JACGWL010000012">
    <property type="protein sequence ID" value="KAK4390297.1"/>
    <property type="molecule type" value="Genomic_DNA"/>
</dbReference>
<dbReference type="PROSITE" id="PS00028">
    <property type="entry name" value="ZINC_FINGER_C2H2_1"/>
    <property type="match status" value="2"/>
</dbReference>
<feature type="compositionally biased region" description="Low complexity" evidence="2">
    <location>
        <begin position="77"/>
        <end position="91"/>
    </location>
</feature>
<protein>
    <submittedName>
        <fullName evidence="4">Methyl-CpG-binding domain-containing protein 8</fullName>
    </submittedName>
</protein>
<dbReference type="PANTHER" id="PTHR37701">
    <property type="entry name" value="METHYL-CPG-BINDING DOMAIN-CONTAINING PROTEIN 8"/>
    <property type="match status" value="1"/>
</dbReference>
<comment type="caution">
    <text evidence="4">The sequence shown here is derived from an EMBL/GenBank/DDBJ whole genome shotgun (WGS) entry which is preliminary data.</text>
</comment>
<feature type="region of interest" description="Disordered" evidence="2">
    <location>
        <begin position="1058"/>
        <end position="1077"/>
    </location>
</feature>
<dbReference type="GO" id="GO:0008270">
    <property type="term" value="F:zinc ion binding"/>
    <property type="evidence" value="ECO:0007669"/>
    <property type="project" value="UniProtKB-KW"/>
</dbReference>
<feature type="domain" description="C2H2-type" evidence="3">
    <location>
        <begin position="482"/>
        <end position="509"/>
    </location>
</feature>
<accession>A0AAE1WBM1</accession>
<sequence>MASAAVDSPATIADGGSLKLDSIPIVDIRLLSQSELYSLSLCSSSAFDPRRCDDVVIPKIDRSVFNESAGSRKQTYSRLRLAPPSSSSTATSRRRTLHLRPSATTFASINSNNSDPENAENSQIVSLLKQLFVTDLNPDELVPVKIDYSHSLPPQQLSSLPPTSLSNVVATGYKRKRGRPRRNELLGNEVESVLGVSVVDINDDAGGFSSLNEIVVHENVEDRDREVLNRDGVAVDLVALGAVEHPYREEIRRRTEALQTEEELLGFLRGLNGQWGSRRKKKRIVDANELGTMLPIGWKLLLCVKKKNGHVWLDCRRYIRHRAYGGAKGAIEPRHRGQSPSGLYFVSCKGVSSYLLSLHGVHNTNSYSAARHNEIIDDADKLTNFTVADLAVQVDDRNENLVSHTSLPTFGSTSGNHEMQVTIKARDLLEDSAHDTFHCNKCNITFNEKDELLQHQSSLHRRNRYKNGMRLTDGVIIKDGKYECQFCHKTFSERHRYNGHIGAHVRYQANIAGESSGGRVGESVDPSSFGFSVRDTMMGGSLGSDNVMDVCNATANNGLNICSPCNKDNDHDGDLKECKENMIAEATDIDVETNPCLVAEGNENMIVAEATDVVAETSPCSVTEVLLSDSRSKSFNDDAHAEGCVVGKIDAGASLQGKRLGNCSPLSLDDATRGVTNVGELQDSASMEKPEQSMICRSSLLDANNHVEEYDVNNEHISPTNNALKPDSENFSVNGSIFNFFGTYGDQQNNFDHLPCKNIGNTDNRSTSRSAVSKLDRVPDISMLPTSQDDKVFARASVPCSVRKFKVDETGSFGTSEKIGSKPGSDTVSRHDKVQSGISSVIPSCAEQENASKRYDTESLTCQLKGPAVQNSSKSRLFTLSDHESMYGSQNNDDGVCRRKMELPGFGNFQNFGNGGSSDPFSSRHALINSNSIVGTEQDRKLGVCSGFAPATDKQFFTDDNMIRIFNGALEENKEEPSASVLPRQSGVTEISVQASTFYATPANRSEVNEIDNSRKHELSLSFSNFQVEQCADSNTIERHSYQPDNFNIQSVVHKTYGDQRPSNTINSHIPGDMKQRRPSGISFPDPSFDIQTHQLGSRFNEARPGWEWNRPRGDNIGTSGQNFMVGSANSSSQSGAGVTADGSWRTGPGNVFQGCFDASSGHQISSPSYFGTFALTSDKGEEGSFGVNKNYNTHADMLRPGRAEPVEYSFMGDQSSNSLAAESKIFSYTANMDHGLGSTFWLGKDALTPNTSHGNQVASVCVWCRNMFFHEPTQLGTQTGAIGTICPSCSSRIPGQFNVL</sequence>
<evidence type="ECO:0000259" key="3">
    <source>
        <dbReference type="PROSITE" id="PS50157"/>
    </source>
</evidence>
<reference evidence="4" key="1">
    <citation type="submission" date="2020-06" db="EMBL/GenBank/DDBJ databases">
        <authorList>
            <person name="Li T."/>
            <person name="Hu X."/>
            <person name="Zhang T."/>
            <person name="Song X."/>
            <person name="Zhang H."/>
            <person name="Dai N."/>
            <person name="Sheng W."/>
            <person name="Hou X."/>
            <person name="Wei L."/>
        </authorList>
    </citation>
    <scope>NUCLEOTIDE SEQUENCE</scope>
    <source>
        <strain evidence="4">K16</strain>
        <tissue evidence="4">Leaf</tissue>
    </source>
</reference>
<reference evidence="4" key="2">
    <citation type="journal article" date="2024" name="Plant">
        <title>Genomic evolution and insights into agronomic trait innovations of Sesamum species.</title>
        <authorList>
            <person name="Miao H."/>
            <person name="Wang L."/>
            <person name="Qu L."/>
            <person name="Liu H."/>
            <person name="Sun Y."/>
            <person name="Le M."/>
            <person name="Wang Q."/>
            <person name="Wei S."/>
            <person name="Zheng Y."/>
            <person name="Lin W."/>
            <person name="Duan Y."/>
            <person name="Cao H."/>
            <person name="Xiong S."/>
            <person name="Wang X."/>
            <person name="Wei L."/>
            <person name="Li C."/>
            <person name="Ma Q."/>
            <person name="Ju M."/>
            <person name="Zhao R."/>
            <person name="Li G."/>
            <person name="Mu C."/>
            <person name="Tian Q."/>
            <person name="Mei H."/>
            <person name="Zhang T."/>
            <person name="Gao T."/>
            <person name="Zhang H."/>
        </authorList>
    </citation>
    <scope>NUCLEOTIDE SEQUENCE</scope>
    <source>
        <strain evidence="4">K16</strain>
    </source>
</reference>
<evidence type="ECO:0000313" key="4">
    <source>
        <dbReference type="EMBL" id="KAK4390297.1"/>
    </source>
</evidence>
<gene>
    <name evidence="4" type="ORF">Sango_2093000</name>
</gene>
<dbReference type="Proteomes" id="UP001289374">
    <property type="component" value="Unassembled WGS sequence"/>
</dbReference>
<keyword evidence="1" id="KW-0863">Zinc-finger</keyword>
<keyword evidence="1" id="KW-0479">Metal-binding</keyword>
<feature type="compositionally biased region" description="Polar residues" evidence="2">
    <location>
        <begin position="102"/>
        <end position="119"/>
    </location>
</feature>
<feature type="region of interest" description="Disordered" evidence="2">
    <location>
        <begin position="75"/>
        <end position="119"/>
    </location>
</feature>
<feature type="domain" description="C2H2-type" evidence="3">
    <location>
        <begin position="437"/>
        <end position="465"/>
    </location>
</feature>
<dbReference type="Gene3D" id="3.30.160.60">
    <property type="entry name" value="Classic Zinc Finger"/>
    <property type="match status" value="1"/>
</dbReference>
<dbReference type="InterPro" id="IPR037472">
    <property type="entry name" value="MBD8"/>
</dbReference>
<keyword evidence="5" id="KW-1185">Reference proteome</keyword>
<keyword evidence="1" id="KW-0862">Zinc</keyword>
<dbReference type="SMART" id="SM00355">
    <property type="entry name" value="ZnF_C2H2"/>
    <property type="match status" value="2"/>
</dbReference>
<dbReference type="PANTHER" id="PTHR37701:SF17">
    <property type="entry name" value="METHYL BINDING DOMAIN117"/>
    <property type="match status" value="1"/>
</dbReference>
<dbReference type="InterPro" id="IPR013087">
    <property type="entry name" value="Znf_C2H2_type"/>
</dbReference>
<organism evidence="4 5">
    <name type="scientific">Sesamum angolense</name>
    <dbReference type="NCBI Taxonomy" id="2727404"/>
    <lineage>
        <taxon>Eukaryota</taxon>
        <taxon>Viridiplantae</taxon>
        <taxon>Streptophyta</taxon>
        <taxon>Embryophyta</taxon>
        <taxon>Tracheophyta</taxon>
        <taxon>Spermatophyta</taxon>
        <taxon>Magnoliopsida</taxon>
        <taxon>eudicotyledons</taxon>
        <taxon>Gunneridae</taxon>
        <taxon>Pentapetalae</taxon>
        <taxon>asterids</taxon>
        <taxon>lamiids</taxon>
        <taxon>Lamiales</taxon>
        <taxon>Pedaliaceae</taxon>
        <taxon>Sesamum</taxon>
    </lineage>
</organism>
<evidence type="ECO:0000256" key="1">
    <source>
        <dbReference type="PROSITE-ProRule" id="PRU00042"/>
    </source>
</evidence>